<accession>A0AB74DQX0</accession>
<evidence type="ECO:0000256" key="1">
    <source>
        <dbReference type="SAM" id="Phobius"/>
    </source>
</evidence>
<dbReference type="EMBL" id="RJND01000002">
    <property type="protein sequence ID" value="RSI53423.1"/>
    <property type="molecule type" value="Genomic_DNA"/>
</dbReference>
<evidence type="ECO:0000313" key="3">
    <source>
        <dbReference type="Proteomes" id="UP000280406"/>
    </source>
</evidence>
<dbReference type="AlphaFoldDB" id="A0AB74DQX0"/>
<gene>
    <name evidence="2" type="ORF">D8869_03020</name>
</gene>
<protein>
    <submittedName>
        <fullName evidence="2">Uncharacterized protein</fullName>
    </submittedName>
</protein>
<keyword evidence="1" id="KW-0472">Membrane</keyword>
<sequence length="51" mass="5878">MMDDHHSLVKQNSDTLRVVDILFVIAAIFILAQLIYHLGEYAGQITYYLSH</sequence>
<keyword evidence="1" id="KW-0812">Transmembrane</keyword>
<organism evidence="2 3">
    <name type="scientific">Streptococcus sanguinis</name>
    <dbReference type="NCBI Taxonomy" id="1305"/>
    <lineage>
        <taxon>Bacteria</taxon>
        <taxon>Bacillati</taxon>
        <taxon>Bacillota</taxon>
        <taxon>Bacilli</taxon>
        <taxon>Lactobacillales</taxon>
        <taxon>Streptococcaceae</taxon>
        <taxon>Streptococcus</taxon>
    </lineage>
</organism>
<comment type="caution">
    <text evidence="2">The sequence shown here is derived from an EMBL/GenBank/DDBJ whole genome shotgun (WGS) entry which is preliminary data.</text>
</comment>
<reference evidence="2 3" key="1">
    <citation type="submission" date="2018-11" db="EMBL/GenBank/DDBJ databases">
        <title>Species Designations Belie Phenotypic and Genotypic Heterogeneity in Oral Streptococci.</title>
        <authorList>
            <person name="Velsko I."/>
        </authorList>
    </citation>
    <scope>NUCLEOTIDE SEQUENCE [LARGE SCALE GENOMIC DNA]</scope>
    <source>
        <strain evidence="2 3">BCC37</strain>
    </source>
</reference>
<evidence type="ECO:0000313" key="2">
    <source>
        <dbReference type="EMBL" id="RSI53423.1"/>
    </source>
</evidence>
<proteinExistence type="predicted"/>
<dbReference type="Proteomes" id="UP000280406">
    <property type="component" value="Unassembled WGS sequence"/>
</dbReference>
<name>A0AB74DQX0_STRSA</name>
<feature type="transmembrane region" description="Helical" evidence="1">
    <location>
        <begin position="21"/>
        <end position="39"/>
    </location>
</feature>
<dbReference type="RefSeq" id="WP_002912367.1">
    <property type="nucleotide sequence ID" value="NZ_CP071415.1"/>
</dbReference>
<keyword evidence="1" id="KW-1133">Transmembrane helix</keyword>